<evidence type="ECO:0000313" key="3">
    <source>
        <dbReference type="Proteomes" id="UP000306631"/>
    </source>
</evidence>
<protein>
    <submittedName>
        <fullName evidence="2">DUF2238 domain-containing protein</fullName>
    </submittedName>
</protein>
<dbReference type="Pfam" id="PF09997">
    <property type="entry name" value="DUF2238"/>
    <property type="match status" value="1"/>
</dbReference>
<dbReference type="PIRSF" id="PIRSF020606">
    <property type="entry name" value="UCP020606"/>
    <property type="match status" value="1"/>
</dbReference>
<proteinExistence type="predicted"/>
<evidence type="ECO:0000256" key="1">
    <source>
        <dbReference type="SAM" id="Phobius"/>
    </source>
</evidence>
<dbReference type="InterPro" id="IPR058534">
    <property type="entry name" value="YjdF"/>
</dbReference>
<feature type="transmembrane region" description="Helical" evidence="1">
    <location>
        <begin position="158"/>
        <end position="178"/>
    </location>
</feature>
<dbReference type="AlphaFoldDB" id="A0A4V6RDK0"/>
<dbReference type="InterPro" id="IPR014509">
    <property type="entry name" value="YjdF-like"/>
</dbReference>
<dbReference type="Proteomes" id="UP000306631">
    <property type="component" value="Unassembled WGS sequence"/>
</dbReference>
<feature type="transmembrane region" description="Helical" evidence="1">
    <location>
        <begin position="28"/>
        <end position="47"/>
    </location>
</feature>
<evidence type="ECO:0000313" key="2">
    <source>
        <dbReference type="EMBL" id="TGY34130.1"/>
    </source>
</evidence>
<reference evidence="2 3" key="1">
    <citation type="submission" date="2019-04" db="EMBL/GenBank/DDBJ databases">
        <title>Microbes associate with the intestines of laboratory mice.</title>
        <authorList>
            <person name="Navarre W."/>
            <person name="Wong E."/>
            <person name="Huang K."/>
            <person name="Tropini C."/>
            <person name="Ng K."/>
            <person name="Yu B."/>
        </authorList>
    </citation>
    <scope>NUCLEOTIDE SEQUENCE [LARGE SCALE GENOMIC DNA]</scope>
    <source>
        <strain evidence="2 3">NM62_B4-13</strain>
    </source>
</reference>
<feature type="transmembrane region" description="Helical" evidence="1">
    <location>
        <begin position="83"/>
        <end position="101"/>
    </location>
</feature>
<feature type="transmembrane region" description="Helical" evidence="1">
    <location>
        <begin position="132"/>
        <end position="149"/>
    </location>
</feature>
<sequence length="236" mass="26145">MPTDDPALATLSPARPERRFRATLLEPGRFAMLCLAIYAGCWLLAAVEPYHRRDWLLENLLAFAAVPYLVVQQWRRPFRPGTNALLLIFLCLHAVGAHFTYAEVPYDAWAQKLVGGTISDVFHWNRNHFDRLVHFAYGALVVPAAKELYARHMVAGELTLNLIAVQFIIATSAAYELIEWGAALVVDQDLGMAYLGIQGDVWDAHKDVLLASVGAIVSVVAVSVRRGRRAHGRSSG</sequence>
<keyword evidence="1" id="KW-1133">Transmembrane helix</keyword>
<accession>A0A4V6RDK0</accession>
<name>A0A4V6RDK0_STEMA</name>
<keyword evidence="1" id="KW-0812">Transmembrane</keyword>
<dbReference type="RefSeq" id="WP_136004775.1">
    <property type="nucleotide sequence ID" value="NZ_SRYW01000007.1"/>
</dbReference>
<dbReference type="EMBL" id="SRYW01000007">
    <property type="protein sequence ID" value="TGY34130.1"/>
    <property type="molecule type" value="Genomic_DNA"/>
</dbReference>
<gene>
    <name evidence="2" type="ORF">E5352_09625</name>
</gene>
<organism evidence="2 3">
    <name type="scientific">Stenotrophomonas maltophilia</name>
    <name type="common">Pseudomonas maltophilia</name>
    <name type="synonym">Xanthomonas maltophilia</name>
    <dbReference type="NCBI Taxonomy" id="40324"/>
    <lineage>
        <taxon>Bacteria</taxon>
        <taxon>Pseudomonadati</taxon>
        <taxon>Pseudomonadota</taxon>
        <taxon>Gammaproteobacteria</taxon>
        <taxon>Lysobacterales</taxon>
        <taxon>Lysobacteraceae</taxon>
        <taxon>Stenotrophomonas</taxon>
        <taxon>Stenotrophomonas maltophilia group</taxon>
    </lineage>
</organism>
<comment type="caution">
    <text evidence="2">The sequence shown here is derived from an EMBL/GenBank/DDBJ whole genome shotgun (WGS) entry which is preliminary data.</text>
</comment>
<keyword evidence="1" id="KW-0472">Membrane</keyword>
<dbReference type="OrthoDB" id="9786473at2"/>
<feature type="transmembrane region" description="Helical" evidence="1">
    <location>
        <begin position="208"/>
        <end position="224"/>
    </location>
</feature>